<name>A0A521FAV2_9BACT</name>
<dbReference type="GO" id="GO:0047429">
    <property type="term" value="F:nucleoside triphosphate diphosphatase activity"/>
    <property type="evidence" value="ECO:0007669"/>
    <property type="project" value="InterPro"/>
</dbReference>
<dbReference type="OrthoDB" id="9791898at2"/>
<dbReference type="Pfam" id="PF12643">
    <property type="entry name" value="MazG-like"/>
    <property type="match status" value="1"/>
</dbReference>
<dbReference type="CDD" id="cd11537">
    <property type="entry name" value="NTP-PPase_RS21-C6_like"/>
    <property type="match status" value="1"/>
</dbReference>
<dbReference type="EMBL" id="FXTH01000028">
    <property type="protein sequence ID" value="SMO93283.1"/>
    <property type="molecule type" value="Genomic_DNA"/>
</dbReference>
<dbReference type="AlphaFoldDB" id="A0A521FAV2"/>
<gene>
    <name evidence="1" type="ORF">SAMN06265218_1287</name>
</gene>
<protein>
    <submittedName>
        <fullName evidence="1">NTP pyrophosphatase, house-cleaning of non-canonical NTPs</fullName>
    </submittedName>
</protein>
<evidence type="ECO:0000313" key="1">
    <source>
        <dbReference type="EMBL" id="SMO93283.1"/>
    </source>
</evidence>
<dbReference type="InterPro" id="IPR025984">
    <property type="entry name" value="DCTPP"/>
</dbReference>
<sequence>MDQLASIKVKLEEFNKERDWDQFHSPKNIAMALSVEASEIVEIFQWMQGEESFELNASEKEKLEEELGDVFLYLQLLASKYDIDLLEVAKKKLEKNKEKYPIEKAKGSSKKYTDL</sequence>
<dbReference type="Proteomes" id="UP000317593">
    <property type="component" value="Unassembled WGS sequence"/>
</dbReference>
<dbReference type="PANTHER" id="PTHR46523">
    <property type="entry name" value="DCTP PYROPHOSPHATASE 1"/>
    <property type="match status" value="1"/>
</dbReference>
<dbReference type="GO" id="GO:0009143">
    <property type="term" value="P:nucleoside triphosphate catabolic process"/>
    <property type="evidence" value="ECO:0007669"/>
    <property type="project" value="InterPro"/>
</dbReference>
<dbReference type="InterPro" id="IPR052555">
    <property type="entry name" value="dCTP_Pyrophosphatase"/>
</dbReference>
<dbReference type="RefSeq" id="WP_142716041.1">
    <property type="nucleotide sequence ID" value="NZ_FXTH01000028.1"/>
</dbReference>
<accession>A0A521FAV2</accession>
<dbReference type="Gene3D" id="1.10.287.1080">
    <property type="entry name" value="MazG-like"/>
    <property type="match status" value="1"/>
</dbReference>
<dbReference type="PANTHER" id="PTHR46523:SF1">
    <property type="entry name" value="DCTP PYROPHOSPHATASE 1"/>
    <property type="match status" value="1"/>
</dbReference>
<proteinExistence type="predicted"/>
<reference evidence="1 2" key="1">
    <citation type="submission" date="2017-05" db="EMBL/GenBank/DDBJ databases">
        <authorList>
            <person name="Varghese N."/>
            <person name="Submissions S."/>
        </authorList>
    </citation>
    <scope>NUCLEOTIDE SEQUENCE [LARGE SCALE GENOMIC DNA]</scope>
    <source>
        <strain evidence="1 2">DSM 21194</strain>
    </source>
</reference>
<dbReference type="PIRSF" id="PIRSF029826">
    <property type="entry name" value="UCP029826_pph"/>
    <property type="match status" value="1"/>
</dbReference>
<dbReference type="SUPFAM" id="SSF101386">
    <property type="entry name" value="all-alpha NTP pyrophosphatases"/>
    <property type="match status" value="1"/>
</dbReference>
<evidence type="ECO:0000313" key="2">
    <source>
        <dbReference type="Proteomes" id="UP000317593"/>
    </source>
</evidence>
<keyword evidence="2" id="KW-1185">Reference proteome</keyword>
<organism evidence="1 2">
    <name type="scientific">Fodinibius sediminis</name>
    <dbReference type="NCBI Taxonomy" id="1214077"/>
    <lineage>
        <taxon>Bacteria</taxon>
        <taxon>Pseudomonadati</taxon>
        <taxon>Balneolota</taxon>
        <taxon>Balneolia</taxon>
        <taxon>Balneolales</taxon>
        <taxon>Balneolaceae</taxon>
        <taxon>Fodinibius</taxon>
    </lineage>
</organism>